<dbReference type="RefSeq" id="XP_060331078.1">
    <property type="nucleotide sequence ID" value="XM_060481744.1"/>
</dbReference>
<organism evidence="1 2">
    <name type="scientific">Armillaria tabescens</name>
    <name type="common">Ringless honey mushroom</name>
    <name type="synonym">Agaricus tabescens</name>
    <dbReference type="NCBI Taxonomy" id="1929756"/>
    <lineage>
        <taxon>Eukaryota</taxon>
        <taxon>Fungi</taxon>
        <taxon>Dikarya</taxon>
        <taxon>Basidiomycota</taxon>
        <taxon>Agaricomycotina</taxon>
        <taxon>Agaricomycetes</taxon>
        <taxon>Agaricomycetidae</taxon>
        <taxon>Agaricales</taxon>
        <taxon>Marasmiineae</taxon>
        <taxon>Physalacriaceae</taxon>
        <taxon>Desarmillaria</taxon>
    </lineage>
</organism>
<gene>
    <name evidence="1" type="ORF">EV420DRAFT_334284</name>
</gene>
<comment type="caution">
    <text evidence="1">The sequence shown here is derived from an EMBL/GenBank/DDBJ whole genome shotgun (WGS) entry which is preliminary data.</text>
</comment>
<dbReference type="GeneID" id="85365292"/>
<accession>A0AA39KDI8</accession>
<keyword evidence="2" id="KW-1185">Reference proteome</keyword>
<evidence type="ECO:0000313" key="1">
    <source>
        <dbReference type="EMBL" id="KAK0458828.1"/>
    </source>
</evidence>
<sequence>MEMHYCTWSISALTAFLQQSRCQLHAITIFGGDPTSPIHLFPLYRFLTQLRHLTINLVVTDQSITRLTTDQLLLPHLDTICVNTKNPVVQKAHKLRLFVDLFHSRCGLDGPGKISQSQMSSIEFRLSRLPDAHDESLETAHTLVSTLRLKARISMDRMIVYAQIQS</sequence>
<name>A0AA39KDI8_ARMTA</name>
<dbReference type="AlphaFoldDB" id="A0AA39KDI8"/>
<dbReference type="EMBL" id="JAUEPS010000016">
    <property type="protein sequence ID" value="KAK0458828.1"/>
    <property type="molecule type" value="Genomic_DNA"/>
</dbReference>
<evidence type="ECO:0000313" key="2">
    <source>
        <dbReference type="Proteomes" id="UP001175211"/>
    </source>
</evidence>
<dbReference type="Proteomes" id="UP001175211">
    <property type="component" value="Unassembled WGS sequence"/>
</dbReference>
<proteinExistence type="predicted"/>
<reference evidence="1" key="1">
    <citation type="submission" date="2023-06" db="EMBL/GenBank/DDBJ databases">
        <authorList>
            <consortium name="Lawrence Berkeley National Laboratory"/>
            <person name="Ahrendt S."/>
            <person name="Sahu N."/>
            <person name="Indic B."/>
            <person name="Wong-Bajracharya J."/>
            <person name="Merenyi Z."/>
            <person name="Ke H.-M."/>
            <person name="Monk M."/>
            <person name="Kocsube S."/>
            <person name="Drula E."/>
            <person name="Lipzen A."/>
            <person name="Balint B."/>
            <person name="Henrissat B."/>
            <person name="Andreopoulos B."/>
            <person name="Martin F.M."/>
            <person name="Harder C.B."/>
            <person name="Rigling D."/>
            <person name="Ford K.L."/>
            <person name="Foster G.D."/>
            <person name="Pangilinan J."/>
            <person name="Papanicolaou A."/>
            <person name="Barry K."/>
            <person name="LaButti K."/>
            <person name="Viragh M."/>
            <person name="Koriabine M."/>
            <person name="Yan M."/>
            <person name="Riley R."/>
            <person name="Champramary S."/>
            <person name="Plett K.L."/>
            <person name="Tsai I.J."/>
            <person name="Slot J."/>
            <person name="Sipos G."/>
            <person name="Plett J."/>
            <person name="Nagy L.G."/>
            <person name="Grigoriev I.V."/>
        </authorList>
    </citation>
    <scope>NUCLEOTIDE SEQUENCE</scope>
    <source>
        <strain evidence="1">CCBAS 213</strain>
    </source>
</reference>
<protein>
    <submittedName>
        <fullName evidence="1">Uncharacterized protein</fullName>
    </submittedName>
</protein>